<keyword evidence="4" id="KW-1185">Reference proteome</keyword>
<dbReference type="InterPro" id="IPR012336">
    <property type="entry name" value="Thioredoxin-like_fold"/>
</dbReference>
<comment type="subcellular location">
    <subcellularLocation>
        <location evidence="1">Periplasm</location>
    </subcellularLocation>
</comment>
<keyword evidence="1" id="KW-0732">Signal</keyword>
<name>A0ABQ0U159_9GAMM</name>
<dbReference type="Pfam" id="PF13098">
    <property type="entry name" value="Thioredoxin_2"/>
    <property type="match status" value="1"/>
</dbReference>
<gene>
    <name evidence="3" type="primary">dsbG</name>
    <name evidence="3" type="ORF">HHA04nite_07350</name>
</gene>
<dbReference type="PANTHER" id="PTHR35272">
    <property type="entry name" value="THIOL:DISULFIDE INTERCHANGE PROTEIN DSBC-RELATED"/>
    <property type="match status" value="1"/>
</dbReference>
<keyword evidence="1" id="KW-0676">Redox-active center</keyword>
<dbReference type="InterPro" id="IPR009094">
    <property type="entry name" value="DiS-bond_isomerase_DsbC/G_N_sf"/>
</dbReference>
<organism evidence="3 4">
    <name type="scientific">Halomonas halophila</name>
    <dbReference type="NCBI Taxonomy" id="29573"/>
    <lineage>
        <taxon>Bacteria</taxon>
        <taxon>Pseudomonadati</taxon>
        <taxon>Pseudomonadota</taxon>
        <taxon>Gammaproteobacteria</taxon>
        <taxon>Oceanospirillales</taxon>
        <taxon>Halomonadaceae</taxon>
        <taxon>Halomonas</taxon>
    </lineage>
</organism>
<comment type="similarity">
    <text evidence="1">Belongs to the thioredoxin family. DsbC subfamily.</text>
</comment>
<dbReference type="InterPro" id="IPR051470">
    <property type="entry name" value="Thiol:disulfide_interchange"/>
</dbReference>
<dbReference type="Proteomes" id="UP000321121">
    <property type="component" value="Unassembled WGS sequence"/>
</dbReference>
<evidence type="ECO:0000259" key="2">
    <source>
        <dbReference type="Pfam" id="PF13098"/>
    </source>
</evidence>
<dbReference type="PANTHER" id="PTHR35272:SF4">
    <property type="entry name" value="THIOL:DISULFIDE INTERCHANGE PROTEIN DSBG"/>
    <property type="match status" value="1"/>
</dbReference>
<comment type="caution">
    <text evidence="3">The sequence shown here is derived from an EMBL/GenBank/DDBJ whole genome shotgun (WGS) entry which is preliminary data.</text>
</comment>
<feature type="signal peptide" evidence="1">
    <location>
        <begin position="1"/>
        <end position="21"/>
    </location>
</feature>
<keyword evidence="1" id="KW-0574">Periplasm</keyword>
<proteinExistence type="inferred from homology"/>
<dbReference type="SUPFAM" id="SSF52833">
    <property type="entry name" value="Thioredoxin-like"/>
    <property type="match status" value="1"/>
</dbReference>
<dbReference type="Gene3D" id="3.10.450.70">
    <property type="entry name" value="Disulphide bond isomerase, DsbC/G, N-terminal"/>
    <property type="match status" value="1"/>
</dbReference>
<evidence type="ECO:0000256" key="1">
    <source>
        <dbReference type="RuleBase" id="RU364038"/>
    </source>
</evidence>
<dbReference type="InterPro" id="IPR033954">
    <property type="entry name" value="DiS-bond_Isoase_DsbC/G"/>
</dbReference>
<dbReference type="InterPro" id="IPR036249">
    <property type="entry name" value="Thioredoxin-like_sf"/>
</dbReference>
<reference evidence="3 4" key="1">
    <citation type="submission" date="2019-07" db="EMBL/GenBank/DDBJ databases">
        <title>Whole genome shotgun sequence of Halomonas halophila NBRC 102604.</title>
        <authorList>
            <person name="Hosoyama A."/>
            <person name="Uohara A."/>
            <person name="Ohji S."/>
            <person name="Ichikawa N."/>
        </authorList>
    </citation>
    <scope>NUCLEOTIDE SEQUENCE [LARGE SCALE GENOMIC DNA]</scope>
    <source>
        <strain evidence="3 4">NBRC 102604</strain>
    </source>
</reference>
<evidence type="ECO:0000313" key="4">
    <source>
        <dbReference type="Proteomes" id="UP000321121"/>
    </source>
</evidence>
<dbReference type="RefSeq" id="WP_146907886.1">
    <property type="nucleotide sequence ID" value="NZ_BJUS01000004.1"/>
</dbReference>
<comment type="function">
    <text evidence="1">Required for disulfide bond formation in some periplasmic proteins. Acts by transferring its disulfide bond to other proteins and is reduced in the process.</text>
</comment>
<sequence>MRALPRRLLPAALLLPLVASADELPAPLQALEAEGLTIHGRFEAPDGLTGYAASAGGQPMTIFVTEGGQHAVIGNLIDAEGENLSRAPLDRLVRAPKDAETWGELEQSAWIADGRDDAERIVYVFTDPNCPYCRRFWQAARPWVEAGKVQLRHVMVGILAADSPRKAVSLLAADDPAAALAAHERGDTVEILDALPRPLELALQENHNLMDGLGLVATPGIVYRPNDPQSSGLLKTAQGMPSDEALTEILGPRP</sequence>
<dbReference type="CDD" id="cd03020">
    <property type="entry name" value="DsbA_DsbC_DsbG"/>
    <property type="match status" value="1"/>
</dbReference>
<dbReference type="NCBIfam" id="NF008657">
    <property type="entry name" value="PRK11657.1"/>
    <property type="match status" value="1"/>
</dbReference>
<dbReference type="Gene3D" id="3.40.30.10">
    <property type="entry name" value="Glutaredoxin"/>
    <property type="match status" value="1"/>
</dbReference>
<protein>
    <recommendedName>
        <fullName evidence="1">Thiol:disulfide interchange protein</fullName>
    </recommendedName>
</protein>
<dbReference type="SUPFAM" id="SSF54423">
    <property type="entry name" value="DsbC/DsbG N-terminal domain-like"/>
    <property type="match status" value="1"/>
</dbReference>
<evidence type="ECO:0000313" key="3">
    <source>
        <dbReference type="EMBL" id="GEK72191.1"/>
    </source>
</evidence>
<feature type="chain" id="PRO_5044953789" description="Thiol:disulfide interchange protein" evidence="1">
    <location>
        <begin position="22"/>
        <end position="254"/>
    </location>
</feature>
<dbReference type="EMBL" id="BJUS01000004">
    <property type="protein sequence ID" value="GEK72191.1"/>
    <property type="molecule type" value="Genomic_DNA"/>
</dbReference>
<accession>A0ABQ0U159</accession>
<feature type="domain" description="Thioredoxin-like fold" evidence="2">
    <location>
        <begin position="118"/>
        <end position="227"/>
    </location>
</feature>